<protein>
    <recommendedName>
        <fullName evidence="5">Neuropeptide</fullName>
    </recommendedName>
</protein>
<feature type="compositionally biased region" description="Polar residues" evidence="1">
    <location>
        <begin position="28"/>
        <end position="51"/>
    </location>
</feature>
<evidence type="ECO:0008006" key="5">
    <source>
        <dbReference type="Google" id="ProtNLM"/>
    </source>
</evidence>
<sequence length="321" mass="35784">MGFLNMTISLVVMLLLFRCASVLSESETTDTLAPYETTDQSKTTVEAPSNSTVTKPTETTGTVASNETTDQPKTTVEATSNSTVTKPTETTVTVASTSRVQSKTTVRPSSKFIFNRRRKTTTSNPTKSTDVTPTKTNSTTGVPPTTTDAVSSNSTPRRVVPENSYCVANPGRCEHAVMYSKCYRCIISENCSIQCQKRFSCSKCELPIIGKSRESYPTNISERNNGPNTERPNNRGRLTRIAIIRRNRNIWNRSIQRTIPILSSYNSPNRGEKLKRASLISINIKNCDEDIYITRGCYNDRFGNCLRNYMNGMCEYNVTYS</sequence>
<dbReference type="OrthoDB" id="10556951at2759"/>
<accession>A0A9P0E3L9</accession>
<feature type="compositionally biased region" description="Low complexity" evidence="1">
    <location>
        <begin position="52"/>
        <end position="62"/>
    </location>
</feature>
<reference evidence="3" key="1">
    <citation type="submission" date="2022-01" db="EMBL/GenBank/DDBJ databases">
        <authorList>
            <person name="King R."/>
        </authorList>
    </citation>
    <scope>NUCLEOTIDE SEQUENCE</scope>
</reference>
<evidence type="ECO:0000256" key="2">
    <source>
        <dbReference type="SAM" id="SignalP"/>
    </source>
</evidence>
<evidence type="ECO:0000256" key="1">
    <source>
        <dbReference type="SAM" id="MobiDB-lite"/>
    </source>
</evidence>
<feature type="compositionally biased region" description="Polar residues" evidence="1">
    <location>
        <begin position="63"/>
        <end position="78"/>
    </location>
</feature>
<feature type="compositionally biased region" description="Low complexity" evidence="1">
    <location>
        <begin position="79"/>
        <end position="102"/>
    </location>
</feature>
<proteinExistence type="predicted"/>
<dbReference type="EMBL" id="OV725078">
    <property type="protein sequence ID" value="CAH1393264.1"/>
    <property type="molecule type" value="Genomic_DNA"/>
</dbReference>
<keyword evidence="4" id="KW-1185">Reference proteome</keyword>
<feature type="region of interest" description="Disordered" evidence="1">
    <location>
        <begin position="28"/>
        <end position="157"/>
    </location>
</feature>
<keyword evidence="2" id="KW-0732">Signal</keyword>
<name>A0A9P0E3L9_NEZVI</name>
<organism evidence="3 4">
    <name type="scientific">Nezara viridula</name>
    <name type="common">Southern green stink bug</name>
    <name type="synonym">Cimex viridulus</name>
    <dbReference type="NCBI Taxonomy" id="85310"/>
    <lineage>
        <taxon>Eukaryota</taxon>
        <taxon>Metazoa</taxon>
        <taxon>Ecdysozoa</taxon>
        <taxon>Arthropoda</taxon>
        <taxon>Hexapoda</taxon>
        <taxon>Insecta</taxon>
        <taxon>Pterygota</taxon>
        <taxon>Neoptera</taxon>
        <taxon>Paraneoptera</taxon>
        <taxon>Hemiptera</taxon>
        <taxon>Heteroptera</taxon>
        <taxon>Panheteroptera</taxon>
        <taxon>Pentatomomorpha</taxon>
        <taxon>Pentatomoidea</taxon>
        <taxon>Pentatomidae</taxon>
        <taxon>Pentatominae</taxon>
        <taxon>Nezara</taxon>
    </lineage>
</organism>
<feature type="compositionally biased region" description="Low complexity" evidence="1">
    <location>
        <begin position="134"/>
        <end position="147"/>
    </location>
</feature>
<dbReference type="AlphaFoldDB" id="A0A9P0E3L9"/>
<gene>
    <name evidence="3" type="ORF">NEZAVI_LOCUS3964</name>
</gene>
<evidence type="ECO:0000313" key="4">
    <source>
        <dbReference type="Proteomes" id="UP001152798"/>
    </source>
</evidence>
<feature type="chain" id="PRO_5040412192" description="Neuropeptide" evidence="2">
    <location>
        <begin position="25"/>
        <end position="321"/>
    </location>
</feature>
<dbReference type="Proteomes" id="UP001152798">
    <property type="component" value="Chromosome 2"/>
</dbReference>
<feature type="compositionally biased region" description="Polar residues" evidence="1">
    <location>
        <begin position="121"/>
        <end position="133"/>
    </location>
</feature>
<feature type="signal peptide" evidence="2">
    <location>
        <begin position="1"/>
        <end position="24"/>
    </location>
</feature>
<evidence type="ECO:0000313" key="3">
    <source>
        <dbReference type="EMBL" id="CAH1393264.1"/>
    </source>
</evidence>